<name>A0A9W4HLB1_PENOL</name>
<evidence type="ECO:0000256" key="1">
    <source>
        <dbReference type="SAM" id="SignalP"/>
    </source>
</evidence>
<dbReference type="OrthoDB" id="43744at2759"/>
<organism evidence="2 3">
    <name type="scientific">Penicillium olsonii</name>
    <dbReference type="NCBI Taxonomy" id="99116"/>
    <lineage>
        <taxon>Eukaryota</taxon>
        <taxon>Fungi</taxon>
        <taxon>Dikarya</taxon>
        <taxon>Ascomycota</taxon>
        <taxon>Pezizomycotina</taxon>
        <taxon>Eurotiomycetes</taxon>
        <taxon>Eurotiomycetidae</taxon>
        <taxon>Eurotiales</taxon>
        <taxon>Aspergillaceae</taxon>
        <taxon>Penicillium</taxon>
    </lineage>
</organism>
<protein>
    <recommendedName>
        <fullName evidence="4">Tat pathway signal sequence domain-containing protein</fullName>
    </recommendedName>
</protein>
<keyword evidence="1" id="KW-0732">Signal</keyword>
<comment type="caution">
    <text evidence="2">The sequence shown here is derived from an EMBL/GenBank/DDBJ whole genome shotgun (WGS) entry which is preliminary data.</text>
</comment>
<dbReference type="Gene3D" id="2.120.10.30">
    <property type="entry name" value="TolB, C-terminal domain"/>
    <property type="match status" value="3"/>
</dbReference>
<dbReference type="Proteomes" id="UP001153618">
    <property type="component" value="Unassembled WGS sequence"/>
</dbReference>
<proteinExistence type="predicted"/>
<dbReference type="AlphaFoldDB" id="A0A9W4HLB1"/>
<dbReference type="PROSITE" id="PS51257">
    <property type="entry name" value="PROKAR_LIPOPROTEIN"/>
    <property type="match status" value="1"/>
</dbReference>
<evidence type="ECO:0000313" key="2">
    <source>
        <dbReference type="EMBL" id="CAG8048319.1"/>
    </source>
</evidence>
<feature type="signal peptide" evidence="1">
    <location>
        <begin position="1"/>
        <end position="18"/>
    </location>
</feature>
<dbReference type="InterPro" id="IPR011659">
    <property type="entry name" value="WD40"/>
</dbReference>
<dbReference type="SUPFAM" id="SSF82171">
    <property type="entry name" value="DPP6 N-terminal domain-like"/>
    <property type="match status" value="2"/>
</dbReference>
<dbReference type="PANTHER" id="PTHR32161">
    <property type="entry name" value="DPP6 N-TERMINAL DOMAIN-LIKE PROTEIN"/>
    <property type="match status" value="1"/>
</dbReference>
<dbReference type="PANTHER" id="PTHR32161:SF8">
    <property type="entry name" value="DPP6 N-TERMINAL DOMAIN-LIKE PROTEIN"/>
    <property type="match status" value="1"/>
</dbReference>
<dbReference type="InterPro" id="IPR011042">
    <property type="entry name" value="6-blade_b-propeller_TolB-like"/>
</dbReference>
<reference evidence="2" key="1">
    <citation type="submission" date="2021-07" db="EMBL/GenBank/DDBJ databases">
        <authorList>
            <person name="Branca A.L. A."/>
        </authorList>
    </citation>
    <scope>NUCLEOTIDE SEQUENCE</scope>
</reference>
<dbReference type="EMBL" id="CAJVOS010000016">
    <property type="protein sequence ID" value="CAG8048319.1"/>
    <property type="molecule type" value="Genomic_DNA"/>
</dbReference>
<feature type="chain" id="PRO_5040899635" description="Tat pathway signal sequence domain-containing protein" evidence="1">
    <location>
        <begin position="19"/>
        <end position="685"/>
    </location>
</feature>
<evidence type="ECO:0000313" key="3">
    <source>
        <dbReference type="Proteomes" id="UP001153618"/>
    </source>
</evidence>
<gene>
    <name evidence="2" type="ORF">POLS_LOCUS3185</name>
</gene>
<dbReference type="Pfam" id="PF07676">
    <property type="entry name" value="PD40"/>
    <property type="match status" value="6"/>
</dbReference>
<accession>A0A9W4HLB1</accession>
<sequence length="685" mass="75631">MRLSVAYVVGLVIAPALAGCPYARDLGLNVDGNDNPHVHAPRDVASKSAAAPISSSTPVAGKKGVFYMNRIGPSGSQLWISNADGTNATKLMGNQAGAFDYHPTWSPDGKWVVFTSERRGAGQSDLYRVHPDGSGLEQIVATDSAEDAGTLSPDGNTLAYVSTYGNYTMNVWVKDLKTGIARNLTDTPANRADNTWPTGHYRPSWSPDGKWLAFSSDRDNDWTGHSDGVGWEHTQNLGLYVVRPDGTGFRKVLHEDGFAFGTPQWSPNGKRLIYNNMTRENTYYAHGVSSEQLLVPAQIYSVDVATGKSIIKHTSDSKLKVGQHFIANSTNIGYVIKAGDFEGIGYTSPDKTHKAFNLTGLREPSWSPDGSKVVYNVFNWDQQASNLKLWSFDDEWDYRYMDVFPLHNPASNSLAITQKVLGGANSSLVVSSTQYTDLVDSLDSYDIYSADNSTEVEWLLEGNSGAFQPSWSPDGDELVVGFGAWFVTRSTDTAAIYRVAANGSSHTNITDWENNAGFPAWSPDGSAMVYRLWNLETGAPQGLQLHNFTTGLTSKLTHGWDNTPGWSPDGERIVFTRNNNWTESYGARWYADRFDIYTIRPDGSDLTQITDSLANDAHAVWSQDGRIMWSTGMYGFKDESALQDNTFQPYGQIMVMNYDGSDKHLVTDTLWEDSMPLYMPNEYLE</sequence>
<keyword evidence="3" id="KW-1185">Reference proteome</keyword>
<evidence type="ECO:0008006" key="4">
    <source>
        <dbReference type="Google" id="ProtNLM"/>
    </source>
</evidence>